<evidence type="ECO:0000256" key="1">
    <source>
        <dbReference type="SAM" id="MobiDB-lite"/>
    </source>
</evidence>
<proteinExistence type="predicted"/>
<dbReference type="Proteomes" id="UP000054047">
    <property type="component" value="Unassembled WGS sequence"/>
</dbReference>
<protein>
    <submittedName>
        <fullName evidence="2">Uncharacterized protein</fullName>
    </submittedName>
</protein>
<feature type="compositionally biased region" description="Pro residues" evidence="1">
    <location>
        <begin position="11"/>
        <end position="20"/>
    </location>
</feature>
<evidence type="ECO:0000313" key="3">
    <source>
        <dbReference type="Proteomes" id="UP000054047"/>
    </source>
</evidence>
<reference evidence="2 3" key="1">
    <citation type="submission" date="2013-12" db="EMBL/GenBank/DDBJ databases">
        <title>Draft genome of the parsitic nematode Ancylostoma duodenale.</title>
        <authorList>
            <person name="Mitreva M."/>
        </authorList>
    </citation>
    <scope>NUCLEOTIDE SEQUENCE [LARGE SCALE GENOMIC DNA]</scope>
    <source>
        <strain evidence="2 3">Zhejiang</strain>
    </source>
</reference>
<accession>A0A0C2C841</accession>
<dbReference type="OrthoDB" id="5868029at2759"/>
<name>A0A0C2C841_9BILA</name>
<evidence type="ECO:0000313" key="2">
    <source>
        <dbReference type="EMBL" id="KIH52478.1"/>
    </source>
</evidence>
<organism evidence="2 3">
    <name type="scientific">Ancylostoma duodenale</name>
    <dbReference type="NCBI Taxonomy" id="51022"/>
    <lineage>
        <taxon>Eukaryota</taxon>
        <taxon>Metazoa</taxon>
        <taxon>Ecdysozoa</taxon>
        <taxon>Nematoda</taxon>
        <taxon>Chromadorea</taxon>
        <taxon>Rhabditida</taxon>
        <taxon>Rhabditina</taxon>
        <taxon>Rhabditomorpha</taxon>
        <taxon>Strongyloidea</taxon>
        <taxon>Ancylostomatidae</taxon>
        <taxon>Ancylostomatinae</taxon>
        <taxon>Ancylostoma</taxon>
    </lineage>
</organism>
<gene>
    <name evidence="2" type="ORF">ANCDUO_17421</name>
</gene>
<sequence>FFHQQWQHPQFPQPQLPVQPHPTLYQPQPVIQQPVHPLFQPNPYQQYPYQQYQQQQPYGQVQVQQPLQHVQQQQQPAPVAAPLVRQPTIQAGVPPQYNKSTYFALSAPTRQGNAVAQQAAGPQIAPRSVHPGAVHSSQAKMRGVGYSNQRSNQVQRSPAVAHGLRVAPVSNSPQMTASPPRETRNIVTTPPHRRYPVRTARTQRITTPAPQVKLPEGIFAHGGLIVNADPERRPVFWKRYLHHSHQRALARPGSAAHPPTSFLFVPYPHRQYIGSRRSTHI</sequence>
<feature type="compositionally biased region" description="Low complexity" evidence="1">
    <location>
        <begin position="1"/>
        <end position="10"/>
    </location>
</feature>
<feature type="region of interest" description="Disordered" evidence="1">
    <location>
        <begin position="1"/>
        <end position="21"/>
    </location>
</feature>
<keyword evidence="3" id="KW-1185">Reference proteome</keyword>
<dbReference type="EMBL" id="KN743556">
    <property type="protein sequence ID" value="KIH52478.1"/>
    <property type="molecule type" value="Genomic_DNA"/>
</dbReference>
<feature type="region of interest" description="Disordered" evidence="1">
    <location>
        <begin position="170"/>
        <end position="189"/>
    </location>
</feature>
<feature type="non-terminal residue" evidence="2">
    <location>
        <position position="1"/>
    </location>
</feature>
<dbReference type="AlphaFoldDB" id="A0A0C2C841"/>